<reference evidence="1 2" key="1">
    <citation type="submission" date="2018-01" db="EMBL/GenBank/DDBJ databases">
        <title>Genomic Encyclopedia of Type Strains, Phase III (KMG-III): the genomes of soil and plant-associated and newly described type strains.</title>
        <authorList>
            <person name="Whitman W."/>
        </authorList>
    </citation>
    <scope>NUCLEOTIDE SEQUENCE [LARGE SCALE GENOMIC DNA]</scope>
    <source>
        <strain evidence="1 2">JCM 18070</strain>
    </source>
</reference>
<dbReference type="Proteomes" id="UP000237381">
    <property type="component" value="Unassembled WGS sequence"/>
</dbReference>
<organism evidence="1 2">
    <name type="scientific">Paraburkholderia eburnea</name>
    <dbReference type="NCBI Taxonomy" id="1189126"/>
    <lineage>
        <taxon>Bacteria</taxon>
        <taxon>Pseudomonadati</taxon>
        <taxon>Pseudomonadota</taxon>
        <taxon>Betaproteobacteria</taxon>
        <taxon>Burkholderiales</taxon>
        <taxon>Burkholderiaceae</taxon>
        <taxon>Paraburkholderia</taxon>
    </lineage>
</organism>
<comment type="caution">
    <text evidence="1">The sequence shown here is derived from an EMBL/GenBank/DDBJ whole genome shotgun (WGS) entry which is preliminary data.</text>
</comment>
<dbReference type="OrthoDB" id="9111915at2"/>
<evidence type="ECO:0000313" key="2">
    <source>
        <dbReference type="Proteomes" id="UP000237381"/>
    </source>
</evidence>
<accession>A0A2S4M0M1</accession>
<keyword evidence="2" id="KW-1185">Reference proteome</keyword>
<protein>
    <submittedName>
        <fullName evidence="1">Uncharacterized protein</fullName>
    </submittedName>
</protein>
<dbReference type="InterPro" id="IPR048850">
    <property type="entry name" value="BTH_I2711-like"/>
</dbReference>
<dbReference type="EMBL" id="PQGA01000015">
    <property type="protein sequence ID" value="POR48175.1"/>
    <property type="molecule type" value="Genomic_DNA"/>
</dbReference>
<proteinExistence type="predicted"/>
<dbReference type="RefSeq" id="WP_103706463.1">
    <property type="nucleotide sequence ID" value="NZ_PQGA01000015.1"/>
</dbReference>
<gene>
    <name evidence="1" type="ORF">B0G62_11556</name>
</gene>
<dbReference type="Gene3D" id="1.10.150.610">
    <property type="match status" value="1"/>
</dbReference>
<dbReference type="AlphaFoldDB" id="A0A2S4M0M1"/>
<name>A0A2S4M0M1_9BURK</name>
<dbReference type="Pfam" id="PF21627">
    <property type="entry name" value="BTH_I2711-like"/>
    <property type="match status" value="1"/>
</dbReference>
<sequence>MERFFMCRRSAIALIVRARSTLLADTDDQPAAGIQRQQSRVADLTRLLFDVRAGRVSAFELKYPAPMHVTISSD</sequence>
<evidence type="ECO:0000313" key="1">
    <source>
        <dbReference type="EMBL" id="POR48175.1"/>
    </source>
</evidence>